<evidence type="ECO:0008006" key="6">
    <source>
        <dbReference type="Google" id="ProtNLM"/>
    </source>
</evidence>
<dbReference type="Proteomes" id="UP000732105">
    <property type="component" value="Unassembled WGS sequence"/>
</dbReference>
<comment type="caution">
    <text evidence="4">The sequence shown here is derived from an EMBL/GenBank/DDBJ whole genome shotgun (WGS) entry which is preliminary data.</text>
</comment>
<sequence>MANQIKKHITFLTKAFALTLLFASVLVSQPSIAQNDGGINYGVKLDTNVIVIGDQINLKLSVDQPKGLKIGFPVFSDSIVNGVEIIKQFPQDTTANDDGTIKVDKNYTITSFDGGVYKLKPFEFQVYGSVNQILRTDTLLLGVKTMQIDTTKGNFDIVMPIQTPISFAELAPWILSSLLVLALIVFLIWYFRFRQKDQPLFAVSKPIEPAHVTALKKLDEIKQQKLWQGGKVKQFHSDITDTIRTYLDERYNMSTQESTTDEILDAVSSVEVNNEWHATLREVLERADLAKFAKFQPLPNENERSMKYAYQIVESTILIEKEEEKSEESEQEEKSEDNK</sequence>
<keyword evidence="3" id="KW-0732">Signal</keyword>
<feature type="transmembrane region" description="Helical" evidence="2">
    <location>
        <begin position="170"/>
        <end position="191"/>
    </location>
</feature>
<protein>
    <recommendedName>
        <fullName evidence="6">Protein BatD</fullName>
    </recommendedName>
</protein>
<keyword evidence="5" id="KW-1185">Reference proteome</keyword>
<feature type="signal peptide" evidence="3">
    <location>
        <begin position="1"/>
        <end position="33"/>
    </location>
</feature>
<feature type="compositionally biased region" description="Acidic residues" evidence="1">
    <location>
        <begin position="325"/>
        <end position="339"/>
    </location>
</feature>
<organism evidence="4 5">
    <name type="scientific">Marinifilum caeruleilacunae</name>
    <dbReference type="NCBI Taxonomy" id="2499076"/>
    <lineage>
        <taxon>Bacteria</taxon>
        <taxon>Pseudomonadati</taxon>
        <taxon>Bacteroidota</taxon>
        <taxon>Bacteroidia</taxon>
        <taxon>Marinilabiliales</taxon>
        <taxon>Marinifilaceae</taxon>
    </lineage>
</organism>
<proteinExistence type="predicted"/>
<reference evidence="4 5" key="1">
    <citation type="submission" date="2018-12" db="EMBL/GenBank/DDBJ databases">
        <title>Marinifilum JC070 sp. nov., a marine bacterium isolated from Yongle Blue Hole in the South China Sea.</title>
        <authorList>
            <person name="Fu T."/>
        </authorList>
    </citation>
    <scope>NUCLEOTIDE SEQUENCE [LARGE SCALE GENOMIC DNA]</scope>
    <source>
        <strain evidence="4 5">JC070</strain>
    </source>
</reference>
<gene>
    <name evidence="4" type="ORF">ELS83_05130</name>
</gene>
<evidence type="ECO:0000256" key="1">
    <source>
        <dbReference type="SAM" id="MobiDB-lite"/>
    </source>
</evidence>
<evidence type="ECO:0000256" key="3">
    <source>
        <dbReference type="SAM" id="SignalP"/>
    </source>
</evidence>
<keyword evidence="2" id="KW-0472">Membrane</keyword>
<keyword evidence="2" id="KW-0812">Transmembrane</keyword>
<evidence type="ECO:0000256" key="2">
    <source>
        <dbReference type="SAM" id="Phobius"/>
    </source>
</evidence>
<dbReference type="EMBL" id="RZNH01000005">
    <property type="protein sequence ID" value="NOU59194.1"/>
    <property type="molecule type" value="Genomic_DNA"/>
</dbReference>
<feature type="region of interest" description="Disordered" evidence="1">
    <location>
        <begin position="320"/>
        <end position="339"/>
    </location>
</feature>
<evidence type="ECO:0000313" key="4">
    <source>
        <dbReference type="EMBL" id="NOU59194.1"/>
    </source>
</evidence>
<evidence type="ECO:0000313" key="5">
    <source>
        <dbReference type="Proteomes" id="UP000732105"/>
    </source>
</evidence>
<keyword evidence="2" id="KW-1133">Transmembrane helix</keyword>
<accession>A0ABX1WTE0</accession>
<name>A0ABX1WTE0_9BACT</name>
<feature type="chain" id="PRO_5046678902" description="Protein BatD" evidence="3">
    <location>
        <begin position="34"/>
        <end position="339"/>
    </location>
</feature>
<dbReference type="RefSeq" id="WP_171594466.1">
    <property type="nucleotide sequence ID" value="NZ_RZNH01000005.1"/>
</dbReference>